<reference evidence="7 8" key="1">
    <citation type="journal article" date="2021" name="BMC Biol.">
        <title>Horizontally acquired antibacterial genes associated with adaptive radiation of ladybird beetles.</title>
        <authorList>
            <person name="Li H.S."/>
            <person name="Tang X.F."/>
            <person name="Huang Y.H."/>
            <person name="Xu Z.Y."/>
            <person name="Chen M.L."/>
            <person name="Du X.Y."/>
            <person name="Qiu B.Y."/>
            <person name="Chen P.T."/>
            <person name="Zhang W."/>
            <person name="Slipinski A."/>
            <person name="Escalona H.E."/>
            <person name="Waterhouse R.M."/>
            <person name="Zwick A."/>
            <person name="Pang H."/>
        </authorList>
    </citation>
    <scope>NUCLEOTIDE SEQUENCE [LARGE SCALE GENOMIC DNA]</scope>
    <source>
        <strain evidence="7">SYSU2018</strain>
    </source>
</reference>
<evidence type="ECO:0000259" key="6">
    <source>
        <dbReference type="PROSITE" id="PS50157"/>
    </source>
</evidence>
<dbReference type="AlphaFoldDB" id="A0ABD2P042"/>
<evidence type="ECO:0000256" key="1">
    <source>
        <dbReference type="ARBA" id="ARBA00022723"/>
    </source>
</evidence>
<keyword evidence="1" id="KW-0479">Metal-binding</keyword>
<feature type="domain" description="C2H2-type" evidence="6">
    <location>
        <begin position="21"/>
        <end position="48"/>
    </location>
</feature>
<sequence>MTSHIASITIHVNRHEDNMKYKCDLCGRGFTSELIMENHKQIHMGIKKYQCEFCTKTFTTENYRKNHMKLNHSKELTGVETVYKCHVCFREFTFEKSLVRHLSVIHDIGVSRRVSCPICSKVIANNFNLKMHMTVHTGEKKHVCELCGKAFRDRTHLKRHNKVHAKQGEFLFL</sequence>
<feature type="domain" description="C2H2-type" evidence="6">
    <location>
        <begin position="142"/>
        <end position="169"/>
    </location>
</feature>
<dbReference type="InterPro" id="IPR013087">
    <property type="entry name" value="Znf_C2H2_type"/>
</dbReference>
<dbReference type="PROSITE" id="PS00028">
    <property type="entry name" value="ZINC_FINGER_C2H2_1"/>
    <property type="match status" value="5"/>
</dbReference>
<keyword evidence="3 5" id="KW-0863">Zinc-finger</keyword>
<dbReference type="PROSITE" id="PS50157">
    <property type="entry name" value="ZINC_FINGER_C2H2_2"/>
    <property type="match status" value="5"/>
</dbReference>
<evidence type="ECO:0000313" key="7">
    <source>
        <dbReference type="EMBL" id="KAL3284282.1"/>
    </source>
</evidence>
<feature type="domain" description="C2H2-type" evidence="6">
    <location>
        <begin position="49"/>
        <end position="77"/>
    </location>
</feature>
<evidence type="ECO:0000256" key="3">
    <source>
        <dbReference type="ARBA" id="ARBA00022771"/>
    </source>
</evidence>
<protein>
    <recommendedName>
        <fullName evidence="6">C2H2-type domain-containing protein</fullName>
    </recommendedName>
</protein>
<dbReference type="Proteomes" id="UP001516400">
    <property type="component" value="Unassembled WGS sequence"/>
</dbReference>
<keyword evidence="4" id="KW-0862">Zinc</keyword>
<accession>A0ABD2P042</accession>
<evidence type="ECO:0000256" key="2">
    <source>
        <dbReference type="ARBA" id="ARBA00022737"/>
    </source>
</evidence>
<feature type="domain" description="C2H2-type" evidence="6">
    <location>
        <begin position="114"/>
        <end position="141"/>
    </location>
</feature>
<dbReference type="FunFam" id="3.30.160.60:FF:000736">
    <property type="entry name" value="Zinc finger protein 423"/>
    <property type="match status" value="1"/>
</dbReference>
<gene>
    <name evidence="7" type="ORF">HHI36_018440</name>
</gene>
<dbReference type="InterPro" id="IPR036236">
    <property type="entry name" value="Znf_C2H2_sf"/>
</dbReference>
<organism evidence="7 8">
    <name type="scientific">Cryptolaemus montrouzieri</name>
    <dbReference type="NCBI Taxonomy" id="559131"/>
    <lineage>
        <taxon>Eukaryota</taxon>
        <taxon>Metazoa</taxon>
        <taxon>Ecdysozoa</taxon>
        <taxon>Arthropoda</taxon>
        <taxon>Hexapoda</taxon>
        <taxon>Insecta</taxon>
        <taxon>Pterygota</taxon>
        <taxon>Neoptera</taxon>
        <taxon>Endopterygota</taxon>
        <taxon>Coleoptera</taxon>
        <taxon>Polyphaga</taxon>
        <taxon>Cucujiformia</taxon>
        <taxon>Coccinelloidea</taxon>
        <taxon>Coccinellidae</taxon>
        <taxon>Scymninae</taxon>
        <taxon>Scymnini</taxon>
        <taxon>Cryptolaemus</taxon>
    </lineage>
</organism>
<dbReference type="SUPFAM" id="SSF57667">
    <property type="entry name" value="beta-beta-alpha zinc fingers"/>
    <property type="match status" value="2"/>
</dbReference>
<dbReference type="Gene3D" id="3.30.160.60">
    <property type="entry name" value="Classic Zinc Finger"/>
    <property type="match status" value="4"/>
</dbReference>
<dbReference type="PANTHER" id="PTHR24379:SF121">
    <property type="entry name" value="C2H2-TYPE DOMAIN-CONTAINING PROTEIN"/>
    <property type="match status" value="1"/>
</dbReference>
<dbReference type="Pfam" id="PF12874">
    <property type="entry name" value="zf-met"/>
    <property type="match status" value="1"/>
</dbReference>
<name>A0ABD2P042_9CUCU</name>
<dbReference type="EMBL" id="JABFTP020000165">
    <property type="protein sequence ID" value="KAL3284282.1"/>
    <property type="molecule type" value="Genomic_DNA"/>
</dbReference>
<proteinExistence type="predicted"/>
<evidence type="ECO:0000256" key="4">
    <source>
        <dbReference type="ARBA" id="ARBA00022833"/>
    </source>
</evidence>
<evidence type="ECO:0000313" key="8">
    <source>
        <dbReference type="Proteomes" id="UP001516400"/>
    </source>
</evidence>
<comment type="caution">
    <text evidence="7">The sequence shown here is derived from an EMBL/GenBank/DDBJ whole genome shotgun (WGS) entry which is preliminary data.</text>
</comment>
<dbReference type="PANTHER" id="PTHR24379">
    <property type="entry name" value="KRAB AND ZINC FINGER DOMAIN-CONTAINING"/>
    <property type="match status" value="1"/>
</dbReference>
<keyword evidence="2" id="KW-0677">Repeat</keyword>
<keyword evidence="8" id="KW-1185">Reference proteome</keyword>
<feature type="domain" description="C2H2-type" evidence="6">
    <location>
        <begin position="83"/>
        <end position="106"/>
    </location>
</feature>
<dbReference type="SMART" id="SM00355">
    <property type="entry name" value="ZnF_C2H2"/>
    <property type="match status" value="5"/>
</dbReference>
<dbReference type="GO" id="GO:0008270">
    <property type="term" value="F:zinc ion binding"/>
    <property type="evidence" value="ECO:0007669"/>
    <property type="project" value="UniProtKB-KW"/>
</dbReference>
<evidence type="ECO:0000256" key="5">
    <source>
        <dbReference type="PROSITE-ProRule" id="PRU00042"/>
    </source>
</evidence>
<dbReference type="Pfam" id="PF00096">
    <property type="entry name" value="zf-C2H2"/>
    <property type="match status" value="4"/>
</dbReference>